<evidence type="ECO:0000256" key="5">
    <source>
        <dbReference type="ARBA" id="ARBA00023242"/>
    </source>
</evidence>
<evidence type="ECO:0000256" key="2">
    <source>
        <dbReference type="ARBA" id="ARBA00022771"/>
    </source>
</evidence>
<dbReference type="KEGG" id="tva:4746053"/>
<evidence type="ECO:0000256" key="4">
    <source>
        <dbReference type="ARBA" id="ARBA00023125"/>
    </source>
</evidence>
<evidence type="ECO:0000256" key="3">
    <source>
        <dbReference type="ARBA" id="ARBA00022833"/>
    </source>
</evidence>
<dbReference type="SUPFAM" id="SSF46689">
    <property type="entry name" value="Homeodomain-like"/>
    <property type="match status" value="1"/>
</dbReference>
<dbReference type="InterPro" id="IPR009057">
    <property type="entry name" value="Homeodomain-like_sf"/>
</dbReference>
<evidence type="ECO:0000256" key="6">
    <source>
        <dbReference type="SAM" id="Coils"/>
    </source>
</evidence>
<keyword evidence="3" id="KW-0862">Zinc</keyword>
<dbReference type="EMBL" id="DS114314">
    <property type="protein sequence ID" value="EAX88394.1"/>
    <property type="molecule type" value="Genomic_DNA"/>
</dbReference>
<evidence type="ECO:0000313" key="9">
    <source>
        <dbReference type="EMBL" id="EAX88394.1"/>
    </source>
</evidence>
<evidence type="ECO:0000256" key="7">
    <source>
        <dbReference type="SAM" id="MobiDB-lite"/>
    </source>
</evidence>
<dbReference type="InterPro" id="IPR001005">
    <property type="entry name" value="SANT/Myb"/>
</dbReference>
<dbReference type="eggNOG" id="KOG1878">
    <property type="taxonomic scope" value="Eukaryota"/>
</dbReference>
<dbReference type="VEuPathDB" id="TrichDB:TVAGG3_0122750"/>
<dbReference type="RefSeq" id="XP_001301324.1">
    <property type="nucleotide sequence ID" value="XM_001301323.1"/>
</dbReference>
<dbReference type="InParanoid" id="A2G374"/>
<keyword evidence="5" id="KW-0539">Nucleus</keyword>
<accession>A2G374</accession>
<evidence type="ECO:0000259" key="8">
    <source>
        <dbReference type="PROSITE" id="PS51293"/>
    </source>
</evidence>
<dbReference type="SMART" id="SM00717">
    <property type="entry name" value="SANT"/>
    <property type="match status" value="1"/>
</dbReference>
<reference evidence="9" key="2">
    <citation type="journal article" date="2007" name="Science">
        <title>Draft genome sequence of the sexually transmitted pathogen Trichomonas vaginalis.</title>
        <authorList>
            <person name="Carlton J.M."/>
            <person name="Hirt R.P."/>
            <person name="Silva J.C."/>
            <person name="Delcher A.L."/>
            <person name="Schatz M."/>
            <person name="Zhao Q."/>
            <person name="Wortman J.R."/>
            <person name="Bidwell S.L."/>
            <person name="Alsmark U.C.M."/>
            <person name="Besteiro S."/>
            <person name="Sicheritz-Ponten T."/>
            <person name="Noel C.J."/>
            <person name="Dacks J.B."/>
            <person name="Foster P.G."/>
            <person name="Simillion C."/>
            <person name="Van de Peer Y."/>
            <person name="Miranda-Saavedra D."/>
            <person name="Barton G.J."/>
            <person name="Westrop G.D."/>
            <person name="Mueller S."/>
            <person name="Dessi D."/>
            <person name="Fiori P.L."/>
            <person name="Ren Q."/>
            <person name="Paulsen I."/>
            <person name="Zhang H."/>
            <person name="Bastida-Corcuera F.D."/>
            <person name="Simoes-Barbosa A."/>
            <person name="Brown M.T."/>
            <person name="Hayes R.D."/>
            <person name="Mukherjee M."/>
            <person name="Okumura C.Y."/>
            <person name="Schneider R."/>
            <person name="Smith A.J."/>
            <person name="Vanacova S."/>
            <person name="Villalvazo M."/>
            <person name="Haas B.J."/>
            <person name="Pertea M."/>
            <person name="Feldblyum T.V."/>
            <person name="Utterback T.R."/>
            <person name="Shu C.L."/>
            <person name="Osoegawa K."/>
            <person name="de Jong P.J."/>
            <person name="Hrdy I."/>
            <person name="Horvathova L."/>
            <person name="Zubacova Z."/>
            <person name="Dolezal P."/>
            <person name="Malik S.B."/>
            <person name="Logsdon J.M. Jr."/>
            <person name="Henze K."/>
            <person name="Gupta A."/>
            <person name="Wang C.C."/>
            <person name="Dunne R.L."/>
            <person name="Upcroft J.A."/>
            <person name="Upcroft P."/>
            <person name="White O."/>
            <person name="Salzberg S.L."/>
            <person name="Tang P."/>
            <person name="Chiu C.-H."/>
            <person name="Lee Y.-S."/>
            <person name="Embley T.M."/>
            <person name="Coombs G.H."/>
            <person name="Mottram J.C."/>
            <person name="Tachezy J."/>
            <person name="Fraser-Liggett C.M."/>
            <person name="Johnson P.J."/>
        </authorList>
    </citation>
    <scope>NUCLEOTIDE SEQUENCE [LARGE SCALE GENOMIC DNA]</scope>
    <source>
        <strain evidence="9">G3</strain>
    </source>
</reference>
<dbReference type="PROSITE" id="PS51293">
    <property type="entry name" value="SANT"/>
    <property type="match status" value="1"/>
</dbReference>
<feature type="compositionally biased region" description="Polar residues" evidence="7">
    <location>
        <begin position="10"/>
        <end position="47"/>
    </location>
</feature>
<dbReference type="Gene3D" id="1.10.10.60">
    <property type="entry name" value="Homeodomain-like"/>
    <property type="match status" value="1"/>
</dbReference>
<dbReference type="InterPro" id="IPR017884">
    <property type="entry name" value="SANT_dom"/>
</dbReference>
<keyword evidence="6" id="KW-0175">Coiled coil</keyword>
<feature type="domain" description="SANT" evidence="8">
    <location>
        <begin position="317"/>
        <end position="363"/>
    </location>
</feature>
<keyword evidence="10" id="KW-1185">Reference proteome</keyword>
<keyword evidence="2" id="KW-0863">Zinc-finger</keyword>
<proteinExistence type="predicted"/>
<dbReference type="Proteomes" id="UP000001542">
    <property type="component" value="Unassembled WGS sequence"/>
</dbReference>
<dbReference type="GO" id="GO:0003677">
    <property type="term" value="F:DNA binding"/>
    <property type="evidence" value="ECO:0007669"/>
    <property type="project" value="UniProtKB-KW"/>
</dbReference>
<organism evidence="9 10">
    <name type="scientific">Trichomonas vaginalis (strain ATCC PRA-98 / G3)</name>
    <dbReference type="NCBI Taxonomy" id="412133"/>
    <lineage>
        <taxon>Eukaryota</taxon>
        <taxon>Metamonada</taxon>
        <taxon>Parabasalia</taxon>
        <taxon>Trichomonadida</taxon>
        <taxon>Trichomonadidae</taxon>
        <taxon>Trichomonas</taxon>
    </lineage>
</organism>
<reference evidence="9" key="1">
    <citation type="submission" date="2006-10" db="EMBL/GenBank/DDBJ databases">
        <authorList>
            <person name="Amadeo P."/>
            <person name="Zhao Q."/>
            <person name="Wortman J."/>
            <person name="Fraser-Liggett C."/>
            <person name="Carlton J."/>
        </authorList>
    </citation>
    <scope>NUCLEOTIDE SEQUENCE</scope>
    <source>
        <strain evidence="9">G3</strain>
    </source>
</reference>
<feature type="coiled-coil region" evidence="6">
    <location>
        <begin position="94"/>
        <end position="121"/>
    </location>
</feature>
<dbReference type="AlphaFoldDB" id="A2G374"/>
<dbReference type="InterPro" id="IPR051571">
    <property type="entry name" value="N-CoR_corepressor"/>
</dbReference>
<dbReference type="GO" id="GO:0005654">
    <property type="term" value="C:nucleoplasm"/>
    <property type="evidence" value="ECO:0007669"/>
    <property type="project" value="UniProtKB-ARBA"/>
</dbReference>
<dbReference type="PANTHER" id="PTHR13992:SF39">
    <property type="entry name" value="SMRTER, ISOFORM G"/>
    <property type="match status" value="1"/>
</dbReference>
<dbReference type="GO" id="GO:0032991">
    <property type="term" value="C:protein-containing complex"/>
    <property type="evidence" value="ECO:0007669"/>
    <property type="project" value="UniProtKB-ARBA"/>
</dbReference>
<dbReference type="VEuPathDB" id="TrichDB:TVAG_015110"/>
<evidence type="ECO:0000256" key="1">
    <source>
        <dbReference type="ARBA" id="ARBA00022723"/>
    </source>
</evidence>
<sequence length="389" mass="44729">MSAPREDLNSLLNTNSAQQSPNLRPTTISIPKQSSPWLQVSTPSEPHTPSVIKHGNPMPVRSRSTVNLHDTKDIISSAAPFPSIPSKQEVQNFKSETDAEISRLKAELASLEYERKSFNHTARALTPNTATNGIHEYRGLIMIESSIESIIQDNQRKAKEAQNLALVNPSPMPTDSNHTLPTYRHIVDYPQYKSTIKTNSDLIVPMFGIRYGENVVLHDKEDELATKYNELNGPWKERQAIIDEYNNRTGDKSENWPSEFYFERPELDEVSRLKWAADDIPQLLSPEEKMERSYINTNALVTEPIAKFNEYRNRLAWTEEEKQIFVEKYRQYSKDFAKIADALPEKDVKQVIEFYYLNRYKLHLKENEGAAKRRGGNKKVITEGSKKKY</sequence>
<evidence type="ECO:0000313" key="10">
    <source>
        <dbReference type="Proteomes" id="UP000001542"/>
    </source>
</evidence>
<dbReference type="OrthoDB" id="10258692at2759"/>
<dbReference type="GO" id="GO:0008270">
    <property type="term" value="F:zinc ion binding"/>
    <property type="evidence" value="ECO:0007669"/>
    <property type="project" value="UniProtKB-KW"/>
</dbReference>
<dbReference type="FunFam" id="1.10.10.60:FF:000012">
    <property type="entry name" value="Metastasis-associated 1 family, member 3"/>
    <property type="match status" value="1"/>
</dbReference>
<dbReference type="SMR" id="A2G374"/>
<protein>
    <submittedName>
        <fullName evidence="9">Myb-like DNA-binding domain containing protein</fullName>
    </submittedName>
</protein>
<dbReference type="STRING" id="5722.A2G374"/>
<dbReference type="Pfam" id="PF00249">
    <property type="entry name" value="Myb_DNA-binding"/>
    <property type="match status" value="1"/>
</dbReference>
<name>A2G374_TRIV3</name>
<keyword evidence="1" id="KW-0479">Metal-binding</keyword>
<gene>
    <name evidence="9" type="ORF">TVAG_015110</name>
</gene>
<feature type="region of interest" description="Disordered" evidence="7">
    <location>
        <begin position="1"/>
        <end position="60"/>
    </location>
</feature>
<keyword evidence="4 9" id="KW-0238">DNA-binding</keyword>
<dbReference type="PANTHER" id="PTHR13992">
    <property type="entry name" value="NUCLEAR RECEPTOR CO-REPRESSOR RELATED NCOR"/>
    <property type="match status" value="1"/>
</dbReference>